<evidence type="ECO:0000259" key="10">
    <source>
        <dbReference type="PROSITE" id="PS50873"/>
    </source>
</evidence>
<keyword evidence="6" id="KW-0325">Glycoprotein</keyword>
<comment type="similarity">
    <text evidence="7">Belongs to the peroxidase family.</text>
</comment>
<evidence type="ECO:0000256" key="7">
    <source>
        <dbReference type="RuleBase" id="RU004241"/>
    </source>
</evidence>
<feature type="region of interest" description="Disordered" evidence="8">
    <location>
        <begin position="524"/>
        <end position="546"/>
    </location>
</feature>
<dbReference type="PROSITE" id="PS51212">
    <property type="entry name" value="WSC"/>
    <property type="match status" value="2"/>
</dbReference>
<evidence type="ECO:0000256" key="8">
    <source>
        <dbReference type="SAM" id="MobiDB-lite"/>
    </source>
</evidence>
<dbReference type="SUPFAM" id="SSF48113">
    <property type="entry name" value="Heme-dependent peroxidases"/>
    <property type="match status" value="1"/>
</dbReference>
<comment type="subcellular location">
    <subcellularLocation>
        <location evidence="1">Membrane</location>
        <topology evidence="1">Single-pass membrane protein</topology>
    </subcellularLocation>
</comment>
<dbReference type="GO" id="GO:0005886">
    <property type="term" value="C:plasma membrane"/>
    <property type="evidence" value="ECO:0007669"/>
    <property type="project" value="TreeGrafter"/>
</dbReference>
<dbReference type="Proteomes" id="UP000799757">
    <property type="component" value="Unassembled WGS sequence"/>
</dbReference>
<organism evidence="12 13">
    <name type="scientific">Melanomma pulvis-pyrius CBS 109.77</name>
    <dbReference type="NCBI Taxonomy" id="1314802"/>
    <lineage>
        <taxon>Eukaryota</taxon>
        <taxon>Fungi</taxon>
        <taxon>Dikarya</taxon>
        <taxon>Ascomycota</taxon>
        <taxon>Pezizomycotina</taxon>
        <taxon>Dothideomycetes</taxon>
        <taxon>Pleosporomycetidae</taxon>
        <taxon>Pleosporales</taxon>
        <taxon>Melanommataceae</taxon>
        <taxon>Melanomma</taxon>
    </lineage>
</organism>
<evidence type="ECO:0000313" key="12">
    <source>
        <dbReference type="EMBL" id="KAF2799827.1"/>
    </source>
</evidence>
<evidence type="ECO:0000256" key="9">
    <source>
        <dbReference type="SAM" id="SignalP"/>
    </source>
</evidence>
<evidence type="ECO:0000259" key="11">
    <source>
        <dbReference type="PROSITE" id="PS51212"/>
    </source>
</evidence>
<feature type="domain" description="WSC" evidence="11">
    <location>
        <begin position="725"/>
        <end position="815"/>
    </location>
</feature>
<evidence type="ECO:0000313" key="13">
    <source>
        <dbReference type="Proteomes" id="UP000799757"/>
    </source>
</evidence>
<reference evidence="12" key="1">
    <citation type="journal article" date="2020" name="Stud. Mycol.">
        <title>101 Dothideomycetes genomes: a test case for predicting lifestyles and emergence of pathogens.</title>
        <authorList>
            <person name="Haridas S."/>
            <person name="Albert R."/>
            <person name="Binder M."/>
            <person name="Bloem J."/>
            <person name="Labutti K."/>
            <person name="Salamov A."/>
            <person name="Andreopoulos B."/>
            <person name="Baker S."/>
            <person name="Barry K."/>
            <person name="Bills G."/>
            <person name="Bluhm B."/>
            <person name="Cannon C."/>
            <person name="Castanera R."/>
            <person name="Culley D."/>
            <person name="Daum C."/>
            <person name="Ezra D."/>
            <person name="Gonzalez J."/>
            <person name="Henrissat B."/>
            <person name="Kuo A."/>
            <person name="Liang C."/>
            <person name="Lipzen A."/>
            <person name="Lutzoni F."/>
            <person name="Magnuson J."/>
            <person name="Mondo S."/>
            <person name="Nolan M."/>
            <person name="Ohm R."/>
            <person name="Pangilinan J."/>
            <person name="Park H.-J."/>
            <person name="Ramirez L."/>
            <person name="Alfaro M."/>
            <person name="Sun H."/>
            <person name="Tritt A."/>
            <person name="Yoshinaga Y."/>
            <person name="Zwiers L.-H."/>
            <person name="Turgeon B."/>
            <person name="Goodwin S."/>
            <person name="Spatafora J."/>
            <person name="Crous P."/>
            <person name="Grigoriev I."/>
        </authorList>
    </citation>
    <scope>NUCLEOTIDE SEQUENCE</scope>
    <source>
        <strain evidence="12">CBS 109.77</strain>
    </source>
</reference>
<dbReference type="AlphaFoldDB" id="A0A6A6XW66"/>
<evidence type="ECO:0000256" key="3">
    <source>
        <dbReference type="ARBA" id="ARBA00022729"/>
    </source>
</evidence>
<dbReference type="PANTHER" id="PTHR24269">
    <property type="entry name" value="KREMEN PROTEIN"/>
    <property type="match status" value="1"/>
</dbReference>
<proteinExistence type="inferred from homology"/>
<feature type="domain" description="WSC" evidence="11">
    <location>
        <begin position="621"/>
        <end position="712"/>
    </location>
</feature>
<keyword evidence="5" id="KW-0472">Membrane</keyword>
<dbReference type="Pfam" id="PF00141">
    <property type="entry name" value="peroxidase"/>
    <property type="match status" value="1"/>
</dbReference>
<evidence type="ECO:0000256" key="4">
    <source>
        <dbReference type="ARBA" id="ARBA00022989"/>
    </source>
</evidence>
<dbReference type="InterPro" id="IPR051836">
    <property type="entry name" value="Kremen_rcpt"/>
</dbReference>
<dbReference type="GO" id="GO:0020037">
    <property type="term" value="F:heme binding"/>
    <property type="evidence" value="ECO:0007669"/>
    <property type="project" value="InterPro"/>
</dbReference>
<gene>
    <name evidence="12" type="ORF">K505DRAFT_320950</name>
</gene>
<keyword evidence="13" id="KW-1185">Reference proteome</keyword>
<feature type="chain" id="PRO_5025578640" evidence="9">
    <location>
        <begin position="22"/>
        <end position="815"/>
    </location>
</feature>
<feature type="region of interest" description="Disordered" evidence="8">
    <location>
        <begin position="572"/>
        <end position="615"/>
    </location>
</feature>
<evidence type="ECO:0000256" key="1">
    <source>
        <dbReference type="ARBA" id="ARBA00004167"/>
    </source>
</evidence>
<feature type="signal peptide" evidence="9">
    <location>
        <begin position="1"/>
        <end position="21"/>
    </location>
</feature>
<protein>
    <submittedName>
        <fullName evidence="12">WSC domain-containing protein 2</fullName>
    </submittedName>
</protein>
<keyword evidence="4" id="KW-1133">Transmembrane helix</keyword>
<dbReference type="PANTHER" id="PTHR24269:SF16">
    <property type="entry name" value="PROTEIN SLG1"/>
    <property type="match status" value="1"/>
</dbReference>
<dbReference type="PROSITE" id="PS50873">
    <property type="entry name" value="PEROXIDASE_4"/>
    <property type="match status" value="1"/>
</dbReference>
<dbReference type="EMBL" id="MU001758">
    <property type="protein sequence ID" value="KAF2799827.1"/>
    <property type="molecule type" value="Genomic_DNA"/>
</dbReference>
<dbReference type="InterPro" id="IPR002016">
    <property type="entry name" value="Haem_peroxidase"/>
</dbReference>
<dbReference type="Gene3D" id="1.10.520.10">
    <property type="match status" value="1"/>
</dbReference>
<keyword evidence="2" id="KW-0812">Transmembrane</keyword>
<dbReference type="GO" id="GO:0004601">
    <property type="term" value="F:peroxidase activity"/>
    <property type="evidence" value="ECO:0007669"/>
    <property type="project" value="InterPro"/>
</dbReference>
<name>A0A6A6XW66_9PLEO</name>
<feature type="domain" description="Plant heme peroxidase family profile" evidence="10">
    <location>
        <begin position="122"/>
        <end position="329"/>
    </location>
</feature>
<evidence type="ECO:0000256" key="5">
    <source>
        <dbReference type="ARBA" id="ARBA00023136"/>
    </source>
</evidence>
<dbReference type="SMART" id="SM00321">
    <property type="entry name" value="WSC"/>
    <property type="match status" value="2"/>
</dbReference>
<dbReference type="OrthoDB" id="5985073at2759"/>
<sequence length="815" mass="85661">MIGRNSALVGLLLACQQYATAAPTWPASTDDLEDIMLLNSGYRARGFATAVTPCSAAPGPGRIAAAEWIRAAFHDMATGNTYQKTGGLDASLMFEIKSSENIGSAFQTTLTTYAPFLSSRTSMADIISMGVYTATRSCGGPVIPVRGGHVDATQGGSIGVPLPQNPISIFKTQFDRFGYNATEMIQFTACGHSLGGLHQVNFPDVINQGVFPNDYAVMDTTSTVFDNRVVTEYLDGTTQNPLVVGKSVSTKRNSDYVVYNSDNNVTIAGMRDAQAFANTCKTMFQRMIEIVPSGVTLTDIITPYEIKPYDLQLTLLDGGSKINFTGDIRVQTTQRPAASISQVQLVYKDRTGAAASTPITATIRGSASGFDDTFQFYSFSAQLSAETSISSFSVVITKTSDITETWDNNGAGFKVDDNVIYQAPQSCLDASGKLTVVAAARNGTVSPNLKVVVKNPRASPIVVPALSTATIAMATQSAVGSYQLYFASYTFSGSQAQSAVLGVSAGSSSDNYKNASSLSNVCASLSTPSPTPTPSSSSVASSSLIPSADSTLDSSSTSMTMLTSVLTTPASTSSTGSAASSSNLPTPTLVSSSSEFATSTTTLPSSSSPVSSSTPIPSFPGYDYTGCVNDSSSDRTFTAKGQIADTNSYESCAAFCSGYMFFGVEYGTECYCGNALPPFAAPYPDSECNMPCAGNRAELCGAGYRLTVFKSLTLYPAPSNPAISGYTYSGCYIDNVNVRVLGDSFLFAHDMTVPMCAGFCAGKKYFGVEYGEQCWCGDALGQSGLVDEWECSMECSGDQSSFCGAGNRIGVWVKD</sequence>
<dbReference type="PROSITE" id="PS51257">
    <property type="entry name" value="PROKAR_LIPOPROTEIN"/>
    <property type="match status" value="1"/>
</dbReference>
<keyword evidence="3 9" id="KW-0732">Signal</keyword>
<evidence type="ECO:0000256" key="6">
    <source>
        <dbReference type="ARBA" id="ARBA00023180"/>
    </source>
</evidence>
<dbReference type="InterPro" id="IPR010255">
    <property type="entry name" value="Haem_peroxidase_sf"/>
</dbReference>
<dbReference type="Pfam" id="PF01822">
    <property type="entry name" value="WSC"/>
    <property type="match status" value="2"/>
</dbReference>
<dbReference type="InterPro" id="IPR002889">
    <property type="entry name" value="WSC_carb-bd"/>
</dbReference>
<accession>A0A6A6XW66</accession>
<evidence type="ECO:0000256" key="2">
    <source>
        <dbReference type="ARBA" id="ARBA00022692"/>
    </source>
</evidence>
<dbReference type="GO" id="GO:0006979">
    <property type="term" value="P:response to oxidative stress"/>
    <property type="evidence" value="ECO:0007669"/>
    <property type="project" value="InterPro"/>
</dbReference>